<dbReference type="Proteomes" id="UP001194580">
    <property type="component" value="Unassembled WGS sequence"/>
</dbReference>
<accession>A0AAD4DMN4</accession>
<keyword evidence="2" id="KW-1185">Reference proteome</keyword>
<name>A0AAD4DMN4_9FUNG</name>
<organism evidence="1 2">
    <name type="scientific">Linnemannia exigua</name>
    <dbReference type="NCBI Taxonomy" id="604196"/>
    <lineage>
        <taxon>Eukaryota</taxon>
        <taxon>Fungi</taxon>
        <taxon>Fungi incertae sedis</taxon>
        <taxon>Mucoromycota</taxon>
        <taxon>Mortierellomycotina</taxon>
        <taxon>Mortierellomycetes</taxon>
        <taxon>Mortierellales</taxon>
        <taxon>Mortierellaceae</taxon>
        <taxon>Linnemannia</taxon>
    </lineage>
</organism>
<sequence length="412" mass="46338">MALFNFVANNSGSLTTTWILEDVLANSPAVEDTLILRSLHHYVLCADILIWNIVAKAVRLQMTPDLEQTLGSARFMSSTYNTIFRSLPLGFMDIDLLLCRTYRLASLYKWNPRGRRSFLQVEVVDYNYKEMAALAAQYEEVVNGNKTLFRSNAVAKAAVSSDIIPFCVGYASNPVRIRIFKNKLTCAIQGWVTLHTFTAHTKKDDYLASKPICVGHAENPTRSMFFSNKNSCTEGGWKTDYSFYESTNLRTFKGEYASHLEVHKKLSITSIPDAKTLRCVSLMIDRIQNRFVTVNPSSTPGTSLPEYAADAYNAKCSDLVVKSTIEVSRVQVAGYASLEVQINKKTYAAISLRVNTDAYFYLYRHALLESLRSGQPVIVTKNDKFDTETSVTAYFQGAAFAFGRDEFWNAKI</sequence>
<protein>
    <submittedName>
        <fullName evidence="1">Uncharacterized protein</fullName>
    </submittedName>
</protein>
<proteinExistence type="predicted"/>
<comment type="caution">
    <text evidence="1">The sequence shown here is derived from an EMBL/GenBank/DDBJ whole genome shotgun (WGS) entry which is preliminary data.</text>
</comment>
<reference evidence="1" key="1">
    <citation type="journal article" date="2020" name="Fungal Divers.">
        <title>Resolving the Mortierellaceae phylogeny through synthesis of multi-gene phylogenetics and phylogenomics.</title>
        <authorList>
            <person name="Vandepol N."/>
            <person name="Liber J."/>
            <person name="Desiro A."/>
            <person name="Na H."/>
            <person name="Kennedy M."/>
            <person name="Barry K."/>
            <person name="Grigoriev I.V."/>
            <person name="Miller A.N."/>
            <person name="O'Donnell K."/>
            <person name="Stajich J.E."/>
            <person name="Bonito G."/>
        </authorList>
    </citation>
    <scope>NUCLEOTIDE SEQUENCE</scope>
    <source>
        <strain evidence="1">NRRL 28262</strain>
    </source>
</reference>
<dbReference type="AlphaFoldDB" id="A0AAD4DMN4"/>
<evidence type="ECO:0000313" key="1">
    <source>
        <dbReference type="EMBL" id="KAG0281033.1"/>
    </source>
</evidence>
<evidence type="ECO:0000313" key="2">
    <source>
        <dbReference type="Proteomes" id="UP001194580"/>
    </source>
</evidence>
<dbReference type="EMBL" id="JAAAIL010000035">
    <property type="protein sequence ID" value="KAG0281033.1"/>
    <property type="molecule type" value="Genomic_DNA"/>
</dbReference>
<gene>
    <name evidence="1" type="ORF">BGZ95_007233</name>
</gene>